<dbReference type="GO" id="GO:0032259">
    <property type="term" value="P:methylation"/>
    <property type="evidence" value="ECO:0007669"/>
    <property type="project" value="UniProtKB-KW"/>
</dbReference>
<dbReference type="Gene3D" id="3.40.50.150">
    <property type="entry name" value="Vaccinia Virus protein VP39"/>
    <property type="match status" value="1"/>
</dbReference>
<evidence type="ECO:0000259" key="10">
    <source>
        <dbReference type="Pfam" id="PF01555"/>
    </source>
</evidence>
<keyword evidence="12" id="KW-1185">Reference proteome</keyword>
<evidence type="ECO:0000256" key="2">
    <source>
        <dbReference type="ARBA" id="ARBA00012185"/>
    </source>
</evidence>
<gene>
    <name evidence="11" type="ORF">C440_04818</name>
</gene>
<protein>
    <recommendedName>
        <fullName evidence="2">site-specific DNA-methyltransferase (cytosine-N(4)-specific)</fullName>
        <ecNumber evidence="2">2.1.1.113</ecNumber>
    </recommendedName>
</protein>
<dbReference type="Pfam" id="PF01555">
    <property type="entry name" value="N6_N4_Mtase"/>
    <property type="match status" value="1"/>
</dbReference>
<keyword evidence="7" id="KW-0238">DNA-binding</keyword>
<dbReference type="EC" id="2.1.1.113" evidence="2"/>
<sequence>MASQDSASRVAGGLPDDARYGMYQGDTRFLKEVLSANFTEEELDGNLVDTTVTSPPYADKKNYEADEELQIGLGQTYDDYLEDLRDVYRQTYDVTKDTGTLWVVVNTIKKDQRMVRIPFDIADLCENLEGVERCEECNDRLVKNRETGELECEQCGWTHDPLENSWRLQEVVVWDKKRARPWSRKGQFRNVFEYILCFSKTKDFKFNLDNIRIADPDEFKQWWVGYPERYNPRGKVPSNIWRMVTPTQGSWGDGNIDHPAPFPPEMVERITNLTTDGGDVVFDPFAGSGTVLAQAEAMGRKPLGVELSEVYPEMYESLREDLLDDWQERMDAGDTLERRQELLEQTICTLRQLNYPREMTRRIRKEVGADSLDELGINTAFQMSHEVVDHEKFDKDHLFMEDDLYWVVDDELSDEEIREITEAAEKVADEAPCSKFGIVANIKVKRVSEMVALIDSDAWDWPSSLYLYSNDTQNIYERKISVEEWAQSVRSTGKWRDNTSKNHYPAIISNLECDVEEPKDEWREKNGNSGSSSGRNSSLSDF</sequence>
<evidence type="ECO:0000256" key="8">
    <source>
        <dbReference type="ARBA" id="ARBA00049120"/>
    </source>
</evidence>
<dbReference type="PATRIC" id="fig|662479.7.peg.989"/>
<organism evidence="11 12">
    <name type="scientific">Haloferax mucosum ATCC BAA-1512</name>
    <dbReference type="NCBI Taxonomy" id="662479"/>
    <lineage>
        <taxon>Archaea</taxon>
        <taxon>Methanobacteriati</taxon>
        <taxon>Methanobacteriota</taxon>
        <taxon>Stenosarchaea group</taxon>
        <taxon>Halobacteria</taxon>
        <taxon>Halobacteriales</taxon>
        <taxon>Haloferacaceae</taxon>
        <taxon>Haloferax</taxon>
    </lineage>
</organism>
<dbReference type="EMBL" id="AOLN01000007">
    <property type="protein sequence ID" value="ELZ96441.1"/>
    <property type="molecule type" value="Genomic_DNA"/>
</dbReference>
<dbReference type="RefSeq" id="WP_008318773.1">
    <property type="nucleotide sequence ID" value="NZ_AOLN01000007.1"/>
</dbReference>
<dbReference type="GO" id="GO:0003677">
    <property type="term" value="F:DNA binding"/>
    <property type="evidence" value="ECO:0007669"/>
    <property type="project" value="UniProtKB-KW"/>
</dbReference>
<reference evidence="11 12" key="1">
    <citation type="journal article" date="2014" name="PLoS Genet.">
        <title>Phylogenetically driven sequencing of extremely halophilic archaea reveals strategies for static and dynamic osmo-response.</title>
        <authorList>
            <person name="Becker E.A."/>
            <person name="Seitzer P.M."/>
            <person name="Tritt A."/>
            <person name="Larsen D."/>
            <person name="Krusor M."/>
            <person name="Yao A.I."/>
            <person name="Wu D."/>
            <person name="Madern D."/>
            <person name="Eisen J.A."/>
            <person name="Darling A.E."/>
            <person name="Facciotti M.T."/>
        </authorList>
    </citation>
    <scope>NUCLEOTIDE SEQUENCE [LARGE SCALE GENOMIC DNA]</scope>
    <source>
        <strain evidence="11 12">ATCC BAA-1512</strain>
    </source>
</reference>
<feature type="region of interest" description="Disordered" evidence="9">
    <location>
        <begin position="518"/>
        <end position="542"/>
    </location>
</feature>
<evidence type="ECO:0000256" key="3">
    <source>
        <dbReference type="ARBA" id="ARBA00022603"/>
    </source>
</evidence>
<feature type="compositionally biased region" description="Low complexity" evidence="9">
    <location>
        <begin position="527"/>
        <end position="542"/>
    </location>
</feature>
<keyword evidence="4" id="KW-0808">Transferase</keyword>
<keyword evidence="5" id="KW-0949">S-adenosyl-L-methionine</keyword>
<evidence type="ECO:0000256" key="9">
    <source>
        <dbReference type="SAM" id="MobiDB-lite"/>
    </source>
</evidence>
<evidence type="ECO:0000256" key="5">
    <source>
        <dbReference type="ARBA" id="ARBA00022691"/>
    </source>
</evidence>
<dbReference type="PROSITE" id="PS00093">
    <property type="entry name" value="N4_MTASE"/>
    <property type="match status" value="1"/>
</dbReference>
<keyword evidence="6" id="KW-0680">Restriction system</keyword>
<evidence type="ECO:0000256" key="6">
    <source>
        <dbReference type="ARBA" id="ARBA00022747"/>
    </source>
</evidence>
<dbReference type="GO" id="GO:0009307">
    <property type="term" value="P:DNA restriction-modification system"/>
    <property type="evidence" value="ECO:0007669"/>
    <property type="project" value="UniProtKB-KW"/>
</dbReference>
<dbReference type="SUPFAM" id="SSF53335">
    <property type="entry name" value="S-adenosyl-L-methionine-dependent methyltransferases"/>
    <property type="match status" value="1"/>
</dbReference>
<evidence type="ECO:0000256" key="1">
    <source>
        <dbReference type="ARBA" id="ARBA00010203"/>
    </source>
</evidence>
<comment type="similarity">
    <text evidence="1">Belongs to the N(4)/N(6)-methyltransferase family. N(4) subfamily.</text>
</comment>
<dbReference type="PRINTS" id="PR00508">
    <property type="entry name" value="S21N4MTFRASE"/>
</dbReference>
<dbReference type="InterPro" id="IPR001091">
    <property type="entry name" value="RM_Methyltransferase"/>
</dbReference>
<evidence type="ECO:0000313" key="11">
    <source>
        <dbReference type="EMBL" id="ELZ96441.1"/>
    </source>
</evidence>
<dbReference type="InterPro" id="IPR029063">
    <property type="entry name" value="SAM-dependent_MTases_sf"/>
</dbReference>
<evidence type="ECO:0000256" key="4">
    <source>
        <dbReference type="ARBA" id="ARBA00022679"/>
    </source>
</evidence>
<name>M0II35_9EURY</name>
<dbReference type="GO" id="GO:0008170">
    <property type="term" value="F:N-methyltransferase activity"/>
    <property type="evidence" value="ECO:0007669"/>
    <property type="project" value="InterPro"/>
</dbReference>
<keyword evidence="3 11" id="KW-0489">Methyltransferase</keyword>
<dbReference type="AlphaFoldDB" id="M0II35"/>
<accession>M0II35</accession>
<dbReference type="InterPro" id="IPR002941">
    <property type="entry name" value="DNA_methylase_N4/N6"/>
</dbReference>
<feature type="domain" description="DNA methylase N-4/N-6" evidence="10">
    <location>
        <begin position="48"/>
        <end position="314"/>
    </location>
</feature>
<dbReference type="Proteomes" id="UP000011550">
    <property type="component" value="Unassembled WGS sequence"/>
</dbReference>
<evidence type="ECO:0000313" key="12">
    <source>
        <dbReference type="Proteomes" id="UP000011550"/>
    </source>
</evidence>
<proteinExistence type="inferred from homology"/>
<dbReference type="InterPro" id="IPR017985">
    <property type="entry name" value="MeTrfase_CN4_CS"/>
</dbReference>
<comment type="caution">
    <text evidence="11">The sequence shown here is derived from an EMBL/GenBank/DDBJ whole genome shotgun (WGS) entry which is preliminary data.</text>
</comment>
<dbReference type="STRING" id="662479.C440_04818"/>
<comment type="catalytic activity">
    <reaction evidence="8">
        <text>a 2'-deoxycytidine in DNA + S-adenosyl-L-methionine = an N(4)-methyl-2'-deoxycytidine in DNA + S-adenosyl-L-homocysteine + H(+)</text>
        <dbReference type="Rhea" id="RHEA:16857"/>
        <dbReference type="Rhea" id="RHEA-COMP:11369"/>
        <dbReference type="Rhea" id="RHEA-COMP:13674"/>
        <dbReference type="ChEBI" id="CHEBI:15378"/>
        <dbReference type="ChEBI" id="CHEBI:57856"/>
        <dbReference type="ChEBI" id="CHEBI:59789"/>
        <dbReference type="ChEBI" id="CHEBI:85452"/>
        <dbReference type="ChEBI" id="CHEBI:137933"/>
        <dbReference type="EC" id="2.1.1.113"/>
    </reaction>
</comment>
<dbReference type="GO" id="GO:0015667">
    <property type="term" value="F:site-specific DNA-methyltransferase (cytosine-N4-specific) activity"/>
    <property type="evidence" value="ECO:0007669"/>
    <property type="project" value="UniProtKB-EC"/>
</dbReference>
<evidence type="ECO:0000256" key="7">
    <source>
        <dbReference type="ARBA" id="ARBA00023125"/>
    </source>
</evidence>